<keyword evidence="5" id="KW-0812">Transmembrane</keyword>
<dbReference type="InterPro" id="IPR039426">
    <property type="entry name" value="TonB-dep_rcpt-like"/>
</dbReference>
<evidence type="ECO:0000256" key="10">
    <source>
        <dbReference type="ARBA" id="ARBA00023136"/>
    </source>
</evidence>
<dbReference type="OrthoDB" id="9760620at2"/>
<dbReference type="EMBL" id="AP017928">
    <property type="protein sequence ID" value="BBA35052.1"/>
    <property type="molecule type" value="Genomic_DNA"/>
</dbReference>
<keyword evidence="8" id="KW-0406">Ion transport</keyword>
<dbReference type="PANTHER" id="PTHR32552:SF68">
    <property type="entry name" value="FERRICHROME OUTER MEMBRANE TRANSPORTER_PHAGE RECEPTOR"/>
    <property type="match status" value="1"/>
</dbReference>
<dbReference type="SUPFAM" id="SSF56935">
    <property type="entry name" value="Porins"/>
    <property type="match status" value="1"/>
</dbReference>
<keyword evidence="16" id="KW-1185">Reference proteome</keyword>
<evidence type="ECO:0000256" key="8">
    <source>
        <dbReference type="ARBA" id="ARBA00023065"/>
    </source>
</evidence>
<feature type="chain" id="PRO_5013168534" evidence="13">
    <location>
        <begin position="23"/>
        <end position="753"/>
    </location>
</feature>
<sequence length="753" mass="83933">MRYLQSLLLPLVGLVAANAVRAEPAIQELPPVTVTATAETLPVSANEQDAGTRTELGPAAIRLFGGPGQTNPQQALQYLPSVNFQSADPYGLSSNQPPGNPSMRIRGRPTSSPGSPHSLRTVEDLPLTGAPGGGAAIYDLENIQALTVYKGAMLPDKGLGFGNIAGNINLRMRRPDEEPGVFLKQDFGSFDFFRTFLRGDSGRLPSDTRLFGSYSYTTADKWRGSGGSPDYRHNGGFGLTQDFGESVKLELFGVVNDQKHHDFRPLTEIQARQLGRFNDFDFNSRLSGNPARDISYYDFNRQAFTDASVFANLEIKTSETSRLSLKPYYWHDEGFYLLGMPMLQGAPGVRRWDINHDLWGLLGKFDFKGWDTDFTLGYWYHEQEPPGPPTSWKAYRIAGDDLRFAGWALLNKQSHHIFHSPFVAVHRQFGSADLSAGLRYVVQQTASITSYRTANLPDVSYSEVFDYRPAVDPSASVGSRRFSDWLPYFGATYALSENHSLRFSYGRNFNAMPLHQYPTYIMSRRAFEAAGVTLQQLWNQQKPGQSDNFDLGARFSGDNWFVAPTLYYSTERGKAVTAFDPELGVSYYQTARARAYGAEIDAGLDLLDGLSLYGAFSYNRYELSDDIRTAGNALLRVAGHQVPDSPEVEGKLFLTYRLGNFSISPGMRYIGERYGDVENRMRLPSYAIADLHLNYEHKKFAEMGDLNLGLSFLNVFDKQYIAVVNARDDQRPGTTTYYPGAPLTVVGTVSLRF</sequence>
<dbReference type="PANTHER" id="PTHR32552">
    <property type="entry name" value="FERRICHROME IRON RECEPTOR-RELATED"/>
    <property type="match status" value="1"/>
</dbReference>
<dbReference type="AlphaFoldDB" id="A0A250KU03"/>
<dbReference type="GO" id="GO:0015344">
    <property type="term" value="F:siderophore uptake transmembrane transporter activity"/>
    <property type="evidence" value="ECO:0007669"/>
    <property type="project" value="TreeGrafter"/>
</dbReference>
<dbReference type="Gene3D" id="2.40.170.20">
    <property type="entry name" value="TonB-dependent receptor, beta-barrel domain"/>
    <property type="match status" value="1"/>
</dbReference>
<evidence type="ECO:0000256" key="13">
    <source>
        <dbReference type="SAM" id="SignalP"/>
    </source>
</evidence>
<evidence type="ECO:0000259" key="14">
    <source>
        <dbReference type="Pfam" id="PF00593"/>
    </source>
</evidence>
<dbReference type="InterPro" id="IPR036942">
    <property type="entry name" value="Beta-barrel_TonB_sf"/>
</dbReference>
<feature type="signal peptide" evidence="13">
    <location>
        <begin position="1"/>
        <end position="22"/>
    </location>
</feature>
<reference evidence="15 16" key="1">
    <citation type="submission" date="2016-12" db="EMBL/GenBank/DDBJ databases">
        <title>Genome sequencing of Methylocaldum marinum.</title>
        <authorList>
            <person name="Takeuchi M."/>
            <person name="Kamagata Y."/>
            <person name="Hiraoka S."/>
            <person name="Oshima K."/>
            <person name="Hattori M."/>
            <person name="Iwasaki W."/>
        </authorList>
    </citation>
    <scope>NUCLEOTIDE SEQUENCE [LARGE SCALE GENOMIC DNA]</scope>
    <source>
        <strain evidence="15 16">S8</strain>
    </source>
</reference>
<proteinExistence type="predicted"/>
<evidence type="ECO:0000256" key="1">
    <source>
        <dbReference type="ARBA" id="ARBA00004571"/>
    </source>
</evidence>
<keyword evidence="6 13" id="KW-0732">Signal</keyword>
<evidence type="ECO:0000256" key="12">
    <source>
        <dbReference type="SAM" id="MobiDB-lite"/>
    </source>
</evidence>
<evidence type="ECO:0000256" key="5">
    <source>
        <dbReference type="ARBA" id="ARBA00022692"/>
    </source>
</evidence>
<evidence type="ECO:0000256" key="3">
    <source>
        <dbReference type="ARBA" id="ARBA00022452"/>
    </source>
</evidence>
<feature type="domain" description="TonB-dependent receptor-like beta-barrel" evidence="14">
    <location>
        <begin position="278"/>
        <end position="711"/>
    </location>
</feature>
<dbReference type="RefSeq" id="WP_119630328.1">
    <property type="nucleotide sequence ID" value="NZ_AP017928.1"/>
</dbReference>
<protein>
    <submittedName>
        <fullName evidence="15">Ligand-gated TonB-dependent outer membrane channel</fullName>
    </submittedName>
</protein>
<keyword evidence="4" id="KW-0410">Iron transport</keyword>
<dbReference type="Proteomes" id="UP000266313">
    <property type="component" value="Chromosome"/>
</dbReference>
<dbReference type="InterPro" id="IPR037066">
    <property type="entry name" value="Plug_dom_sf"/>
</dbReference>
<dbReference type="InterPro" id="IPR000531">
    <property type="entry name" value="Beta-barrel_TonB"/>
</dbReference>
<organism evidence="15 16">
    <name type="scientific">Methylocaldum marinum</name>
    <dbReference type="NCBI Taxonomy" id="1432792"/>
    <lineage>
        <taxon>Bacteria</taxon>
        <taxon>Pseudomonadati</taxon>
        <taxon>Pseudomonadota</taxon>
        <taxon>Gammaproteobacteria</taxon>
        <taxon>Methylococcales</taxon>
        <taxon>Methylococcaceae</taxon>
        <taxon>Methylocaldum</taxon>
    </lineage>
</organism>
<dbReference type="Pfam" id="PF00593">
    <property type="entry name" value="TonB_dep_Rec_b-barrel"/>
    <property type="match status" value="1"/>
</dbReference>
<dbReference type="GO" id="GO:0009279">
    <property type="term" value="C:cell outer membrane"/>
    <property type="evidence" value="ECO:0007669"/>
    <property type="project" value="UniProtKB-SubCell"/>
</dbReference>
<evidence type="ECO:0000256" key="4">
    <source>
        <dbReference type="ARBA" id="ARBA00022496"/>
    </source>
</evidence>
<evidence type="ECO:0000256" key="6">
    <source>
        <dbReference type="ARBA" id="ARBA00022729"/>
    </source>
</evidence>
<keyword evidence="10" id="KW-0472">Membrane</keyword>
<evidence type="ECO:0000256" key="2">
    <source>
        <dbReference type="ARBA" id="ARBA00022448"/>
    </source>
</evidence>
<dbReference type="Gene3D" id="2.170.130.10">
    <property type="entry name" value="TonB-dependent receptor, plug domain"/>
    <property type="match status" value="1"/>
</dbReference>
<keyword evidence="11" id="KW-0998">Cell outer membrane</keyword>
<keyword evidence="2" id="KW-0813">Transport</keyword>
<evidence type="ECO:0000313" key="16">
    <source>
        <dbReference type="Proteomes" id="UP000266313"/>
    </source>
</evidence>
<accession>A0A250KU03</accession>
<keyword evidence="7" id="KW-0408">Iron</keyword>
<evidence type="ECO:0000256" key="11">
    <source>
        <dbReference type="ARBA" id="ARBA00023237"/>
    </source>
</evidence>
<gene>
    <name evidence="15" type="ORF">sS8_3109</name>
</gene>
<evidence type="ECO:0000256" key="9">
    <source>
        <dbReference type="ARBA" id="ARBA00023077"/>
    </source>
</evidence>
<evidence type="ECO:0000256" key="7">
    <source>
        <dbReference type="ARBA" id="ARBA00023004"/>
    </source>
</evidence>
<keyword evidence="3" id="KW-1134">Transmembrane beta strand</keyword>
<feature type="compositionally biased region" description="Polar residues" evidence="12">
    <location>
        <begin position="87"/>
        <end position="97"/>
    </location>
</feature>
<dbReference type="KEGG" id="mmai:sS8_3109"/>
<evidence type="ECO:0000313" key="15">
    <source>
        <dbReference type="EMBL" id="BBA35052.1"/>
    </source>
</evidence>
<feature type="region of interest" description="Disordered" evidence="12">
    <location>
        <begin position="87"/>
        <end position="120"/>
    </location>
</feature>
<comment type="subcellular location">
    <subcellularLocation>
        <location evidence="1">Cell outer membrane</location>
        <topology evidence="1">Multi-pass membrane protein</topology>
    </subcellularLocation>
</comment>
<name>A0A250KU03_9GAMM</name>
<keyword evidence="9" id="KW-0798">TonB box</keyword>